<accession>A0ABT6BB11</accession>
<evidence type="ECO:0000313" key="14">
    <source>
        <dbReference type="Proteomes" id="UP001528850"/>
    </source>
</evidence>
<dbReference type="Pfam" id="PF07963">
    <property type="entry name" value="N_methyl"/>
    <property type="match status" value="1"/>
</dbReference>
<feature type="domain" description="General secretion pathway GspH" evidence="12">
    <location>
        <begin position="45"/>
        <end position="153"/>
    </location>
</feature>
<dbReference type="Proteomes" id="UP001528850">
    <property type="component" value="Unassembled WGS sequence"/>
</dbReference>
<evidence type="ECO:0000256" key="5">
    <source>
        <dbReference type="ARBA" id="ARBA00022519"/>
    </source>
</evidence>
<evidence type="ECO:0000259" key="12">
    <source>
        <dbReference type="Pfam" id="PF12019"/>
    </source>
</evidence>
<dbReference type="InterPro" id="IPR012902">
    <property type="entry name" value="N_methyl_site"/>
</dbReference>
<dbReference type="SUPFAM" id="SSF54523">
    <property type="entry name" value="Pili subunits"/>
    <property type="match status" value="1"/>
</dbReference>
<protein>
    <recommendedName>
        <fullName evidence="2">Type II secretion system protein H</fullName>
    </recommendedName>
    <alternativeName>
        <fullName evidence="10">General secretion pathway protein H</fullName>
    </alternativeName>
</protein>
<dbReference type="Pfam" id="PF12019">
    <property type="entry name" value="GspH"/>
    <property type="match status" value="1"/>
</dbReference>
<evidence type="ECO:0000256" key="9">
    <source>
        <dbReference type="ARBA" id="ARBA00025772"/>
    </source>
</evidence>
<keyword evidence="3" id="KW-1003">Cell membrane</keyword>
<name>A0ABT6BB11_9GAMM</name>
<comment type="subcellular location">
    <subcellularLocation>
        <location evidence="1">Cell inner membrane</location>
        <topology evidence="1">Single-pass membrane protein</topology>
    </subcellularLocation>
</comment>
<sequence length="197" mass="20111">MKPRSSGYGFSLIELVVTLLVFAVLLAIAVPTFSDFMKRNAVAAQTNELLGALRLARSTAVTRGVYVSVCPSSNVASATPTCTSGGNVYDTGWLVYVNSGPKTAYAAGNEVLQVTQGMSNASIQGNASLITFDARGSSVLGGAQFWVCAKSSSDTVGQSGVRFAGRTVILQSGGRAGSAALATSSNASTAQGYCKSS</sequence>
<reference evidence="13 14" key="1">
    <citation type="journal article" date="2024" name="Curr. Microbiol.">
        <title>Luteibacter sahnii sp. nov., A Novel Yellow-Colored Xanthomonadin Pigment Producing Probiotic Bacterium from Healthy Rice Seed Microbiome.</title>
        <authorList>
            <person name="Jaiswal G."/>
            <person name="Rana R."/>
            <person name="Nayak P.K."/>
            <person name="Chouhan R."/>
            <person name="Gandhi S.G."/>
            <person name="Patel H.K."/>
            <person name="Patil P.B."/>
        </authorList>
    </citation>
    <scope>NUCLEOTIDE SEQUENCE [LARGE SCALE GENOMIC DNA]</scope>
    <source>
        <strain evidence="13 14">PPL201</strain>
    </source>
</reference>
<evidence type="ECO:0000256" key="2">
    <source>
        <dbReference type="ARBA" id="ARBA00021549"/>
    </source>
</evidence>
<evidence type="ECO:0000256" key="7">
    <source>
        <dbReference type="ARBA" id="ARBA00022989"/>
    </source>
</evidence>
<keyword evidence="6 11" id="KW-0812">Transmembrane</keyword>
<dbReference type="Gene3D" id="3.55.40.10">
    <property type="entry name" value="minor pseudopilin epsh domain"/>
    <property type="match status" value="1"/>
</dbReference>
<gene>
    <name evidence="13" type="ORF">P3W24_09865</name>
</gene>
<dbReference type="EMBL" id="JARJJS010000002">
    <property type="protein sequence ID" value="MDF4025269.1"/>
    <property type="molecule type" value="Genomic_DNA"/>
</dbReference>
<evidence type="ECO:0000256" key="11">
    <source>
        <dbReference type="SAM" id="Phobius"/>
    </source>
</evidence>
<evidence type="ECO:0000256" key="3">
    <source>
        <dbReference type="ARBA" id="ARBA00022475"/>
    </source>
</evidence>
<feature type="transmembrane region" description="Helical" evidence="11">
    <location>
        <begin position="12"/>
        <end position="33"/>
    </location>
</feature>
<comment type="caution">
    <text evidence="13">The sequence shown here is derived from an EMBL/GenBank/DDBJ whole genome shotgun (WGS) entry which is preliminary data.</text>
</comment>
<evidence type="ECO:0000256" key="6">
    <source>
        <dbReference type="ARBA" id="ARBA00022692"/>
    </source>
</evidence>
<dbReference type="InterPro" id="IPR022346">
    <property type="entry name" value="T2SS_GspH"/>
</dbReference>
<proteinExistence type="inferred from homology"/>
<evidence type="ECO:0000313" key="13">
    <source>
        <dbReference type="EMBL" id="MDF4025269.1"/>
    </source>
</evidence>
<evidence type="ECO:0000256" key="8">
    <source>
        <dbReference type="ARBA" id="ARBA00023136"/>
    </source>
</evidence>
<organism evidence="13 14">
    <name type="scientific">Luteibacter sahnii</name>
    <dbReference type="NCBI Taxonomy" id="3021977"/>
    <lineage>
        <taxon>Bacteria</taxon>
        <taxon>Pseudomonadati</taxon>
        <taxon>Pseudomonadota</taxon>
        <taxon>Gammaproteobacteria</taxon>
        <taxon>Lysobacterales</taxon>
        <taxon>Rhodanobacteraceae</taxon>
        <taxon>Luteibacter</taxon>
    </lineage>
</organism>
<dbReference type="InterPro" id="IPR045584">
    <property type="entry name" value="Pilin-like"/>
</dbReference>
<evidence type="ECO:0000256" key="4">
    <source>
        <dbReference type="ARBA" id="ARBA00022481"/>
    </source>
</evidence>
<keyword evidence="5" id="KW-0997">Cell inner membrane</keyword>
<dbReference type="NCBIfam" id="TIGR02532">
    <property type="entry name" value="IV_pilin_GFxxxE"/>
    <property type="match status" value="1"/>
</dbReference>
<keyword evidence="4" id="KW-0488">Methylation</keyword>
<comment type="similarity">
    <text evidence="9">Belongs to the GSP H family.</text>
</comment>
<evidence type="ECO:0000256" key="10">
    <source>
        <dbReference type="ARBA" id="ARBA00030775"/>
    </source>
</evidence>
<keyword evidence="8 11" id="KW-0472">Membrane</keyword>
<keyword evidence="7 11" id="KW-1133">Transmembrane helix</keyword>
<keyword evidence="14" id="KW-1185">Reference proteome</keyword>
<evidence type="ECO:0000256" key="1">
    <source>
        <dbReference type="ARBA" id="ARBA00004377"/>
    </source>
</evidence>